<feature type="transmembrane region" description="Helical" evidence="8">
    <location>
        <begin position="398"/>
        <end position="416"/>
    </location>
</feature>
<comment type="subcellular location">
    <subcellularLocation>
        <location evidence="1">Membrane</location>
        <topology evidence="1">Multi-pass membrane protein</topology>
    </subcellularLocation>
</comment>
<dbReference type="Pfam" id="PF00854">
    <property type="entry name" value="PTR2"/>
    <property type="match status" value="1"/>
</dbReference>
<keyword evidence="4 8" id="KW-0812">Transmembrane</keyword>
<protein>
    <submittedName>
        <fullName evidence="9">Oligopeptide transporter</fullName>
    </submittedName>
</protein>
<evidence type="ECO:0000313" key="9">
    <source>
        <dbReference type="EMBL" id="PAV17178.1"/>
    </source>
</evidence>
<comment type="similarity">
    <text evidence="2">Belongs to the major facilitator superfamily. Proton-dependent oligopeptide transporter (POT/PTR) (TC 2.A.17) family.</text>
</comment>
<dbReference type="AlphaFoldDB" id="A0A286UC99"/>
<dbReference type="GO" id="GO:0071916">
    <property type="term" value="F:dipeptide transmembrane transporter activity"/>
    <property type="evidence" value="ECO:0007669"/>
    <property type="project" value="UniProtKB-ARBA"/>
</dbReference>
<dbReference type="PROSITE" id="PS01022">
    <property type="entry name" value="PTR2_1"/>
    <property type="match status" value="1"/>
</dbReference>
<dbReference type="EMBL" id="NBII01000007">
    <property type="protein sequence ID" value="PAV17178.1"/>
    <property type="molecule type" value="Genomic_DNA"/>
</dbReference>
<dbReference type="InterPro" id="IPR036259">
    <property type="entry name" value="MFS_trans_sf"/>
</dbReference>
<evidence type="ECO:0000256" key="8">
    <source>
        <dbReference type="SAM" id="Phobius"/>
    </source>
</evidence>
<keyword evidence="10" id="KW-1185">Reference proteome</keyword>
<keyword evidence="3" id="KW-0813">Transport</keyword>
<feature type="region of interest" description="Disordered" evidence="7">
    <location>
        <begin position="1"/>
        <end position="21"/>
    </location>
</feature>
<proteinExistence type="inferred from homology"/>
<dbReference type="GO" id="GO:0005886">
    <property type="term" value="C:plasma membrane"/>
    <property type="evidence" value="ECO:0007669"/>
    <property type="project" value="UniProtKB-ARBA"/>
</dbReference>
<feature type="transmembrane region" description="Helical" evidence="8">
    <location>
        <begin position="470"/>
        <end position="493"/>
    </location>
</feature>
<feature type="transmembrane region" description="Helical" evidence="8">
    <location>
        <begin position="140"/>
        <end position="162"/>
    </location>
</feature>
<dbReference type="OrthoDB" id="8904098at2759"/>
<sequence>MASLSPTSPCKEPEIGNDNKYTQHDLSLDALLEYPTEEEFKTLRRVPDTLPWRMYLVAYTELAERFSYRGCAVVFTNFIQQPLPAGSRTGAGGLRGQSGALGMGQMASTGLVTFNNFWSQVTPLAGGYIADAYLGRFSTIVYSVYIILLGHIILIISAIPQVIVNKPGALACFIISIIIMGIGAGGFKSNVLTLIAEQRDSRTYIRTEANGERVIVDPGLTVQRIYMCYYLYVAVGSLVGKITMPYAEKFVGFWLAYTLPTIVLLTVPFLLYFGRNVYVRTLPAGSMLSSCVRLLRYASRGCWSWNPIRTYRNLKAPDFWERAKLSNYNETGGERPIWMTWDDAWVDEIRRGFKACAVFVWFPIFWLTYNQLNNNLTSQAAAMNTHGLPNDVLQNLEPIVLIIFIPIFDMILYPFLQRSGIRFTPIKKITIGFFLGAGAMAWAAIVQHYIYKTSPCGKSAATCKEGTSPITVWAQAGCYVLIAFSEIFASIAGQEYAFTKAPKNMRSLVMALFLLTSAIAYALGEAFVALSNDPLLIWNYGSMSVLACVSGIGFWLCFRHLDKEEEELNDLREGKLVIQDNSTTTTIEGK</sequence>
<feature type="transmembrane region" description="Helical" evidence="8">
    <location>
        <begin position="536"/>
        <end position="558"/>
    </location>
</feature>
<dbReference type="Gene3D" id="1.20.1250.20">
    <property type="entry name" value="MFS general substrate transporter like domains"/>
    <property type="match status" value="1"/>
</dbReference>
<dbReference type="InParanoid" id="A0A286UC99"/>
<dbReference type="FunFam" id="1.20.1250.20:FF:000085">
    <property type="entry name" value="MFS peptide transporter Ptr2"/>
    <property type="match status" value="1"/>
</dbReference>
<keyword evidence="6 8" id="KW-0472">Membrane</keyword>
<dbReference type="InterPro" id="IPR000109">
    <property type="entry name" value="POT_fam"/>
</dbReference>
<dbReference type="Proteomes" id="UP000217199">
    <property type="component" value="Unassembled WGS sequence"/>
</dbReference>
<name>A0A286UC99_9AGAM</name>
<feature type="transmembrane region" description="Helical" evidence="8">
    <location>
        <begin position="229"/>
        <end position="247"/>
    </location>
</feature>
<comment type="caution">
    <text evidence="9">The sequence shown here is derived from an EMBL/GenBank/DDBJ whole genome shotgun (WGS) entry which is preliminary data.</text>
</comment>
<gene>
    <name evidence="9" type="ORF">PNOK_0724200</name>
</gene>
<evidence type="ECO:0000256" key="7">
    <source>
        <dbReference type="SAM" id="MobiDB-lite"/>
    </source>
</evidence>
<feature type="transmembrane region" description="Helical" evidence="8">
    <location>
        <begin position="428"/>
        <end position="450"/>
    </location>
</feature>
<evidence type="ECO:0000256" key="2">
    <source>
        <dbReference type="ARBA" id="ARBA00005982"/>
    </source>
</evidence>
<evidence type="ECO:0000256" key="1">
    <source>
        <dbReference type="ARBA" id="ARBA00004141"/>
    </source>
</evidence>
<dbReference type="PANTHER" id="PTHR11654">
    <property type="entry name" value="OLIGOPEPTIDE TRANSPORTER-RELATED"/>
    <property type="match status" value="1"/>
</dbReference>
<evidence type="ECO:0000256" key="3">
    <source>
        <dbReference type="ARBA" id="ARBA00022448"/>
    </source>
</evidence>
<feature type="transmembrane region" description="Helical" evidence="8">
    <location>
        <begin position="253"/>
        <end position="273"/>
    </location>
</feature>
<reference evidence="9 10" key="1">
    <citation type="journal article" date="2017" name="Mol. Ecol.">
        <title>Comparative and population genomic landscape of Phellinus noxius: A hypervariable fungus causing root rot in trees.</title>
        <authorList>
            <person name="Chung C.L."/>
            <person name="Lee T.J."/>
            <person name="Akiba M."/>
            <person name="Lee H.H."/>
            <person name="Kuo T.H."/>
            <person name="Liu D."/>
            <person name="Ke H.M."/>
            <person name="Yokoi T."/>
            <person name="Roa M.B."/>
            <person name="Lu M.J."/>
            <person name="Chang Y.Y."/>
            <person name="Ann P.J."/>
            <person name="Tsai J.N."/>
            <person name="Chen C.Y."/>
            <person name="Tzean S.S."/>
            <person name="Ota Y."/>
            <person name="Hattori T."/>
            <person name="Sahashi N."/>
            <person name="Liou R.F."/>
            <person name="Kikuchi T."/>
            <person name="Tsai I.J."/>
        </authorList>
    </citation>
    <scope>NUCLEOTIDE SEQUENCE [LARGE SCALE GENOMIC DNA]</scope>
    <source>
        <strain evidence="9 10">FFPRI411160</strain>
    </source>
</reference>
<keyword evidence="5 8" id="KW-1133">Transmembrane helix</keyword>
<organism evidence="9 10">
    <name type="scientific">Pyrrhoderma noxium</name>
    <dbReference type="NCBI Taxonomy" id="2282107"/>
    <lineage>
        <taxon>Eukaryota</taxon>
        <taxon>Fungi</taxon>
        <taxon>Dikarya</taxon>
        <taxon>Basidiomycota</taxon>
        <taxon>Agaricomycotina</taxon>
        <taxon>Agaricomycetes</taxon>
        <taxon>Hymenochaetales</taxon>
        <taxon>Hymenochaetaceae</taxon>
        <taxon>Pyrrhoderma</taxon>
    </lineage>
</organism>
<dbReference type="InterPro" id="IPR018456">
    <property type="entry name" value="PTR2_symporter_CS"/>
</dbReference>
<feature type="transmembrane region" description="Helical" evidence="8">
    <location>
        <begin position="168"/>
        <end position="187"/>
    </location>
</feature>
<evidence type="ECO:0000256" key="5">
    <source>
        <dbReference type="ARBA" id="ARBA00022989"/>
    </source>
</evidence>
<evidence type="ECO:0000313" key="10">
    <source>
        <dbReference type="Proteomes" id="UP000217199"/>
    </source>
</evidence>
<accession>A0A286UC99</accession>
<evidence type="ECO:0000256" key="6">
    <source>
        <dbReference type="ARBA" id="ARBA00023136"/>
    </source>
</evidence>
<evidence type="ECO:0000256" key="4">
    <source>
        <dbReference type="ARBA" id="ARBA00022692"/>
    </source>
</evidence>
<feature type="transmembrane region" description="Helical" evidence="8">
    <location>
        <begin position="505"/>
        <end position="524"/>
    </location>
</feature>
<feature type="transmembrane region" description="Helical" evidence="8">
    <location>
        <begin position="352"/>
        <end position="369"/>
    </location>
</feature>
<dbReference type="FunCoup" id="A0A286UC99">
    <property type="interactions" value="272"/>
</dbReference>
<dbReference type="SUPFAM" id="SSF103473">
    <property type="entry name" value="MFS general substrate transporter"/>
    <property type="match status" value="1"/>
</dbReference>